<feature type="binding site" evidence="10">
    <location>
        <position position="93"/>
    </location>
    <ligand>
        <name>carbamoyl phosphate</name>
        <dbReference type="ChEBI" id="CHEBI:58228"/>
    </ligand>
</feature>
<dbReference type="OrthoDB" id="9802587at2"/>
<evidence type="ECO:0000256" key="6">
    <source>
        <dbReference type="ARBA" id="ARBA00016634"/>
    </source>
</evidence>
<dbReference type="FunFam" id="3.40.50.1370:FF:000008">
    <property type="entry name" value="Ornithine carbamoyltransferase"/>
    <property type="match status" value="1"/>
</dbReference>
<evidence type="ECO:0000256" key="4">
    <source>
        <dbReference type="ARBA" id="ARBA00007805"/>
    </source>
</evidence>
<evidence type="ECO:0000313" key="13">
    <source>
        <dbReference type="EMBL" id="KAA9027543.1"/>
    </source>
</evidence>
<dbReference type="GO" id="GO:0042450">
    <property type="term" value="P:L-arginine biosynthetic process via ornithine"/>
    <property type="evidence" value="ECO:0007669"/>
    <property type="project" value="UniProtKB-UniRule"/>
</dbReference>
<dbReference type="EMBL" id="VYKL01000013">
    <property type="protein sequence ID" value="KAA9027543.1"/>
    <property type="molecule type" value="Genomic_DNA"/>
</dbReference>
<evidence type="ECO:0000256" key="3">
    <source>
        <dbReference type="ARBA" id="ARBA00004975"/>
    </source>
</evidence>
<feature type="binding site" evidence="10">
    <location>
        <begin position="280"/>
        <end position="281"/>
    </location>
    <ligand>
        <name>carbamoyl phosphate</name>
        <dbReference type="ChEBI" id="CHEBI:58228"/>
    </ligand>
</feature>
<feature type="domain" description="Aspartate/ornithine carbamoyltransferase Asp/Orn-binding" evidence="11">
    <location>
        <begin position="163"/>
        <end position="317"/>
    </location>
</feature>
<evidence type="ECO:0000256" key="9">
    <source>
        <dbReference type="ARBA" id="ARBA00048772"/>
    </source>
</evidence>
<dbReference type="AlphaFoldDB" id="A0A5J5HYF0"/>
<keyword evidence="8 10" id="KW-0808">Transferase</keyword>
<evidence type="ECO:0000256" key="10">
    <source>
        <dbReference type="HAMAP-Rule" id="MF_01109"/>
    </source>
</evidence>
<comment type="similarity">
    <text evidence="4 10">Belongs to the aspartate/ornithine carbamoyltransferase superfamily. OTCase family.</text>
</comment>
<feature type="binding site" evidence="10">
    <location>
        <begin position="144"/>
        <end position="147"/>
    </location>
    <ligand>
        <name>carbamoyl phosphate</name>
        <dbReference type="ChEBI" id="CHEBI:58228"/>
    </ligand>
</feature>
<dbReference type="PANTHER" id="PTHR45753">
    <property type="entry name" value="ORNITHINE CARBAMOYLTRANSFERASE, MITOCHONDRIAL"/>
    <property type="match status" value="1"/>
</dbReference>
<feature type="domain" description="Aspartate/ornithine carbamoyltransferase carbamoyl-P binding" evidence="12">
    <location>
        <begin position="17"/>
        <end position="157"/>
    </location>
</feature>
<dbReference type="NCBIfam" id="TIGR00658">
    <property type="entry name" value="orni_carb_tr"/>
    <property type="match status" value="1"/>
</dbReference>
<evidence type="ECO:0000259" key="12">
    <source>
        <dbReference type="Pfam" id="PF02729"/>
    </source>
</evidence>
<dbReference type="SUPFAM" id="SSF53671">
    <property type="entry name" value="Aspartate/ornithine carbamoyltransferase"/>
    <property type="match status" value="1"/>
</dbReference>
<dbReference type="EC" id="2.1.3.3" evidence="5 10"/>
<feature type="binding site" evidence="10">
    <location>
        <begin position="66"/>
        <end position="69"/>
    </location>
    <ligand>
        <name>carbamoyl phosphate</name>
        <dbReference type="ChEBI" id="CHEBI:58228"/>
    </ligand>
</feature>
<comment type="pathway">
    <text evidence="3">Amino-acid biosynthesis; L-arginine biosynthesis; L-arginine from L-ornithine and carbamoyl phosphate: step 1/3.</text>
</comment>
<evidence type="ECO:0000256" key="1">
    <source>
        <dbReference type="ARBA" id="ARBA00003822"/>
    </source>
</evidence>
<dbReference type="InterPro" id="IPR024904">
    <property type="entry name" value="OTCase_ArgI"/>
</dbReference>
<dbReference type="GO" id="GO:0019240">
    <property type="term" value="P:citrulline biosynthetic process"/>
    <property type="evidence" value="ECO:0007669"/>
    <property type="project" value="TreeGrafter"/>
</dbReference>
<feature type="binding site" evidence="10">
    <location>
        <position position="175"/>
    </location>
    <ligand>
        <name>L-ornithine</name>
        <dbReference type="ChEBI" id="CHEBI:46911"/>
    </ligand>
</feature>
<dbReference type="InterPro" id="IPR036901">
    <property type="entry name" value="Asp/Orn_carbamoylTrfase_sf"/>
</dbReference>
<comment type="catalytic activity">
    <reaction evidence="9 10">
        <text>carbamoyl phosphate + L-ornithine = L-citrulline + phosphate + H(+)</text>
        <dbReference type="Rhea" id="RHEA:19513"/>
        <dbReference type="ChEBI" id="CHEBI:15378"/>
        <dbReference type="ChEBI" id="CHEBI:43474"/>
        <dbReference type="ChEBI" id="CHEBI:46911"/>
        <dbReference type="ChEBI" id="CHEBI:57743"/>
        <dbReference type="ChEBI" id="CHEBI:58228"/>
        <dbReference type="EC" id="2.1.3.3"/>
    </reaction>
</comment>
<dbReference type="NCBIfam" id="NF001986">
    <property type="entry name" value="PRK00779.1"/>
    <property type="match status" value="1"/>
</dbReference>
<dbReference type="InterPro" id="IPR006132">
    <property type="entry name" value="Asp/Orn_carbamoyltranf_P-bd"/>
</dbReference>
<comment type="function">
    <text evidence="1">Reversibly catalyzes the transfer of the carbamoyl group from carbamoyl phosphate (CP) to the N(epsilon) atom of ornithine (ORN) to produce L-citrulline.</text>
</comment>
<evidence type="ECO:0000256" key="5">
    <source>
        <dbReference type="ARBA" id="ARBA00013007"/>
    </source>
</evidence>
<dbReference type="GO" id="GO:0004585">
    <property type="term" value="F:ornithine carbamoyltransferase activity"/>
    <property type="evidence" value="ECO:0007669"/>
    <property type="project" value="UniProtKB-UniRule"/>
</dbReference>
<evidence type="ECO:0000256" key="8">
    <source>
        <dbReference type="ARBA" id="ARBA00022679"/>
    </source>
</evidence>
<dbReference type="PRINTS" id="PR00100">
    <property type="entry name" value="AOTCASE"/>
</dbReference>
<dbReference type="RefSeq" id="WP_150439082.1">
    <property type="nucleotide sequence ID" value="NZ_VYKL01000013.1"/>
</dbReference>
<accession>A0A5J5HYF0</accession>
<proteinExistence type="inferred from homology"/>
<keyword evidence="7 10" id="KW-0963">Cytoplasm</keyword>
<feature type="binding site" evidence="10">
    <location>
        <position position="117"/>
    </location>
    <ligand>
        <name>carbamoyl phosphate</name>
        <dbReference type="ChEBI" id="CHEBI:58228"/>
    </ligand>
</feature>
<dbReference type="PRINTS" id="PR00102">
    <property type="entry name" value="OTCASE"/>
</dbReference>
<evidence type="ECO:0000256" key="2">
    <source>
        <dbReference type="ARBA" id="ARBA00004496"/>
    </source>
</evidence>
<feature type="binding site" evidence="10">
    <location>
        <begin position="243"/>
        <end position="244"/>
    </location>
    <ligand>
        <name>L-ornithine</name>
        <dbReference type="ChEBI" id="CHEBI:46911"/>
    </ligand>
</feature>
<evidence type="ECO:0000259" key="11">
    <source>
        <dbReference type="Pfam" id="PF00185"/>
    </source>
</evidence>
<dbReference type="PANTHER" id="PTHR45753:SF3">
    <property type="entry name" value="ORNITHINE TRANSCARBAMYLASE, MITOCHONDRIAL"/>
    <property type="match status" value="1"/>
</dbReference>
<protein>
    <recommendedName>
        <fullName evidence="6 10">Ornithine carbamoyltransferase</fullName>
        <shortName evidence="10">OTCase</shortName>
        <ecNumber evidence="5 10">2.1.3.3</ecNumber>
    </recommendedName>
</protein>
<feature type="binding site" evidence="10">
    <location>
        <position position="308"/>
    </location>
    <ligand>
        <name>carbamoyl phosphate</name>
        <dbReference type="ChEBI" id="CHEBI:58228"/>
    </ligand>
</feature>
<dbReference type="InterPro" id="IPR002292">
    <property type="entry name" value="Orn/put_carbamltrans"/>
</dbReference>
<dbReference type="InterPro" id="IPR006131">
    <property type="entry name" value="Asp_carbamoyltransf_Asp/Orn-bd"/>
</dbReference>
<keyword evidence="14" id="KW-1185">Reference proteome</keyword>
<dbReference type="InterPro" id="IPR006130">
    <property type="entry name" value="Asp/Orn_carbamoylTrfase"/>
</dbReference>
<dbReference type="Gene3D" id="3.40.50.1370">
    <property type="entry name" value="Aspartate/ornithine carbamoyltransferase"/>
    <property type="match status" value="2"/>
</dbReference>
<dbReference type="GO" id="GO:0005737">
    <property type="term" value="C:cytoplasm"/>
    <property type="evidence" value="ECO:0007669"/>
    <property type="project" value="UniProtKB-SubCell"/>
</dbReference>
<comment type="subcellular location">
    <subcellularLocation>
        <location evidence="2 10">Cytoplasm</location>
    </subcellularLocation>
</comment>
<dbReference type="FunFam" id="3.40.50.1370:FF:000016">
    <property type="entry name" value="Ornithine carbamoyltransferase"/>
    <property type="match status" value="1"/>
</dbReference>
<sequence length="321" mass="35198">MKSDLSVLEQDLNLKGKDFLALADFSPSEILGLLEKAKKIKELHLSGESYTPLKGKTLGMIFEKSSTRTRVSFEAGMYQLGGNALFLSSNDLQIGRGEPISDTAQVLSQYLDGIMIRTFEHEKVEELAKYASIPVINGLTDLFHPCQVLADLLTIMEIKGELKGLKMAYIGDGNNMVHSLMIGAAKVGMDFSVACPDGYKPEEKVVNMALEFAKESGAKIVVTADPIEAVKDADVVYTDVWTSMGQEAENEIRLKAFAPTYQVNEELVKHAKDDYIFLHCLPAHRGEEVTAGVIDGSQSAVFQEAGNRLHAQKALLVELLK</sequence>
<reference evidence="13 14" key="1">
    <citation type="submission" date="2019-09" db="EMBL/GenBank/DDBJ databases">
        <title>Whole genome sequences of isolates from the Mars Exploration Rovers.</title>
        <authorList>
            <person name="Seuylemezian A."/>
            <person name="Vaishampayan P."/>
        </authorList>
    </citation>
    <scope>NUCLEOTIDE SEQUENCE [LARGE SCALE GENOMIC DNA]</scope>
    <source>
        <strain evidence="13 14">MER_TA_151</strain>
    </source>
</reference>
<organism evidence="13 14">
    <name type="scientific">Niallia endozanthoxylica</name>
    <dbReference type="NCBI Taxonomy" id="2036016"/>
    <lineage>
        <taxon>Bacteria</taxon>
        <taxon>Bacillati</taxon>
        <taxon>Bacillota</taxon>
        <taxon>Bacilli</taxon>
        <taxon>Bacillales</taxon>
        <taxon>Bacillaceae</taxon>
        <taxon>Niallia</taxon>
    </lineage>
</organism>
<dbReference type="PROSITE" id="PS00097">
    <property type="entry name" value="CARBAMOYLTRANSFERASE"/>
    <property type="match status" value="1"/>
</dbReference>
<dbReference type="GO" id="GO:0016597">
    <property type="term" value="F:amino acid binding"/>
    <property type="evidence" value="ECO:0007669"/>
    <property type="project" value="InterPro"/>
</dbReference>
<dbReference type="Pfam" id="PF02729">
    <property type="entry name" value="OTCace_N"/>
    <property type="match status" value="1"/>
</dbReference>
<name>A0A5J5HYF0_9BACI</name>
<feature type="binding site" evidence="10">
    <location>
        <position position="239"/>
    </location>
    <ligand>
        <name>L-ornithine</name>
        <dbReference type="ChEBI" id="CHEBI:46911"/>
    </ligand>
</feature>
<gene>
    <name evidence="13" type="primary">argF</name>
    <name evidence="13" type="ORF">F4V44_05965</name>
</gene>
<dbReference type="HAMAP" id="MF_01109">
    <property type="entry name" value="OTCase"/>
    <property type="match status" value="1"/>
</dbReference>
<comment type="caution">
    <text evidence="13">The sequence shown here is derived from an EMBL/GenBank/DDBJ whole genome shotgun (WGS) entry which is preliminary data.</text>
</comment>
<dbReference type="Pfam" id="PF00185">
    <property type="entry name" value="OTCace"/>
    <property type="match status" value="1"/>
</dbReference>
<dbReference type="Proteomes" id="UP000326671">
    <property type="component" value="Unassembled WGS sequence"/>
</dbReference>
<evidence type="ECO:0000256" key="7">
    <source>
        <dbReference type="ARBA" id="ARBA00022490"/>
    </source>
</evidence>
<evidence type="ECO:0000313" key="14">
    <source>
        <dbReference type="Proteomes" id="UP000326671"/>
    </source>
</evidence>